<organism evidence="1 2">
    <name type="scientific">Nakamurella multipartita (strain ATCC 700099 / DSM 44233 / CIP 104796 / JCM 9543 / NBRC 105858 / Y-104)</name>
    <name type="common">Microsphaera multipartita</name>
    <dbReference type="NCBI Taxonomy" id="479431"/>
    <lineage>
        <taxon>Bacteria</taxon>
        <taxon>Bacillati</taxon>
        <taxon>Actinomycetota</taxon>
        <taxon>Actinomycetes</taxon>
        <taxon>Nakamurellales</taxon>
        <taxon>Nakamurellaceae</taxon>
        <taxon>Nakamurella</taxon>
    </lineage>
</organism>
<dbReference type="AlphaFoldDB" id="C8X7F4"/>
<dbReference type="HOGENOM" id="CLU_2437747_0_0_11"/>
<protein>
    <submittedName>
        <fullName evidence="1">Uncharacterized protein</fullName>
    </submittedName>
</protein>
<sequence>MMPVRWLRRTAPPDEKPLLDANVEVVSTGHGTVELMVVASYRPPPPAADPAAGQRLAERMLRTLLLGMAATIRAAASDGSATTGRHSLPW</sequence>
<evidence type="ECO:0000313" key="1">
    <source>
        <dbReference type="EMBL" id="ACV78907.1"/>
    </source>
</evidence>
<reference evidence="2" key="1">
    <citation type="submission" date="2009-09" db="EMBL/GenBank/DDBJ databases">
        <title>The complete genome of Nakamurella multipartita DSM 44233.</title>
        <authorList>
            <consortium name="US DOE Joint Genome Institute (JGI-PGF)"/>
            <person name="Lucas S."/>
            <person name="Copeland A."/>
            <person name="Lapidus A."/>
            <person name="Glavina del Rio T."/>
            <person name="Dalin E."/>
            <person name="Tice H."/>
            <person name="Bruce D."/>
            <person name="Goodwin L."/>
            <person name="Pitluck S."/>
            <person name="Kyrpides N."/>
            <person name="Mavromatis K."/>
            <person name="Ivanova N."/>
            <person name="Ovchinnikova G."/>
            <person name="Sims D."/>
            <person name="Meincke L."/>
            <person name="Brettin T."/>
            <person name="Detter J.C."/>
            <person name="Han C."/>
            <person name="Larimer F."/>
            <person name="Land M."/>
            <person name="Hauser L."/>
            <person name="Markowitz V."/>
            <person name="Cheng J.-F."/>
            <person name="Hugenholtz P."/>
            <person name="Woyke T."/>
            <person name="Wu D."/>
            <person name="Klenk H.-P."/>
            <person name="Eisen J.A."/>
        </authorList>
    </citation>
    <scope>NUCLEOTIDE SEQUENCE [LARGE SCALE GENOMIC DNA]</scope>
    <source>
        <strain evidence="2">ATCC 700099 / DSM 44233 / CIP 104796 / JCM 9543 / NBRC 105858 / Y-104</strain>
    </source>
</reference>
<keyword evidence="2" id="KW-1185">Reference proteome</keyword>
<name>C8X7F4_NAKMY</name>
<gene>
    <name evidence="1" type="ordered locus">Namu_2549</name>
</gene>
<reference evidence="1 2" key="2">
    <citation type="journal article" date="2010" name="Stand. Genomic Sci.">
        <title>Complete genome sequence of Nakamurella multipartita type strain (Y-104).</title>
        <authorList>
            <person name="Tice H."/>
            <person name="Mayilraj S."/>
            <person name="Sims D."/>
            <person name="Lapidus A."/>
            <person name="Nolan M."/>
            <person name="Lucas S."/>
            <person name="Glavina Del Rio T."/>
            <person name="Copeland A."/>
            <person name="Cheng J.F."/>
            <person name="Meincke L."/>
            <person name="Bruce D."/>
            <person name="Goodwin L."/>
            <person name="Pitluck S."/>
            <person name="Ivanova N."/>
            <person name="Mavromatis K."/>
            <person name="Ovchinnikova G."/>
            <person name="Pati A."/>
            <person name="Chen A."/>
            <person name="Palaniappan K."/>
            <person name="Land M."/>
            <person name="Hauser L."/>
            <person name="Chang Y.J."/>
            <person name="Jeffries C.D."/>
            <person name="Detter J.C."/>
            <person name="Brettin T."/>
            <person name="Rohde M."/>
            <person name="Goker M."/>
            <person name="Bristow J."/>
            <person name="Eisen J.A."/>
            <person name="Markowitz V."/>
            <person name="Hugenholtz P."/>
            <person name="Kyrpides N.C."/>
            <person name="Klenk H.P."/>
            <person name="Chen F."/>
        </authorList>
    </citation>
    <scope>NUCLEOTIDE SEQUENCE [LARGE SCALE GENOMIC DNA]</scope>
    <source>
        <strain evidence="2">ATCC 700099 / DSM 44233 / CIP 104796 / JCM 9543 / NBRC 105858 / Y-104</strain>
    </source>
</reference>
<dbReference type="KEGG" id="nml:Namu_2549"/>
<accession>C8X7F4</accession>
<proteinExistence type="predicted"/>
<evidence type="ECO:0000313" key="2">
    <source>
        <dbReference type="Proteomes" id="UP000002218"/>
    </source>
</evidence>
<dbReference type="EMBL" id="CP001737">
    <property type="protein sequence ID" value="ACV78907.1"/>
    <property type="molecule type" value="Genomic_DNA"/>
</dbReference>
<dbReference type="InParanoid" id="C8X7F4"/>
<dbReference type="Proteomes" id="UP000002218">
    <property type="component" value="Chromosome"/>
</dbReference>